<reference evidence="17" key="1">
    <citation type="journal article" date="2012" name="Comp. Biochem. Physiol. B, Biochem. Mol. Biol.">
        <title>Five hepatopancreatic and one epidermal chitinases from a pandalid shrimp (Pandalopsis japonica): cloning and effects of eyestalk ablation on gene expression.</title>
        <authorList>
            <person name="Salma U."/>
            <person name="Uddowla M.H."/>
            <person name="Kim M."/>
            <person name="Kim J.M."/>
            <person name="Kim B.K."/>
            <person name="Baek H.J."/>
            <person name="Park H."/>
            <person name="Mykles D.L."/>
            <person name="Kim H.W."/>
        </authorList>
    </citation>
    <scope>NUCLEOTIDE SEQUENCE</scope>
</reference>
<dbReference type="PANTHER" id="PTHR11177:SF360">
    <property type="entry name" value="CHITINASE 4-RELATED"/>
    <property type="match status" value="1"/>
</dbReference>
<dbReference type="Pfam" id="PF00704">
    <property type="entry name" value="Glyco_hydro_18"/>
    <property type="match status" value="1"/>
</dbReference>
<dbReference type="Gene3D" id="2.170.140.10">
    <property type="entry name" value="Chitin binding domain"/>
    <property type="match status" value="1"/>
</dbReference>
<dbReference type="PROSITE" id="PS51910">
    <property type="entry name" value="GH18_2"/>
    <property type="match status" value="1"/>
</dbReference>
<evidence type="ECO:0000259" key="15">
    <source>
        <dbReference type="PROSITE" id="PS50940"/>
    </source>
</evidence>
<keyword evidence="8" id="KW-1015">Disulfide bond</keyword>
<dbReference type="FunFam" id="3.20.20.80:FF:000097">
    <property type="entry name" value="Probable chitinase 2"/>
    <property type="match status" value="1"/>
</dbReference>
<proteinExistence type="evidence at transcript level"/>
<feature type="domain" description="Chitin-binding type-2" evidence="15">
    <location>
        <begin position="418"/>
        <end position="475"/>
    </location>
</feature>
<dbReference type="SUPFAM" id="SSF57625">
    <property type="entry name" value="Invertebrate chitin-binding proteins"/>
    <property type="match status" value="1"/>
</dbReference>
<protein>
    <recommendedName>
        <fullName evidence="3">chitinase</fullName>
        <ecNumber evidence="3">3.2.1.14</ecNumber>
    </recommendedName>
</protein>
<evidence type="ECO:0000256" key="13">
    <source>
        <dbReference type="SAM" id="MobiDB-lite"/>
    </source>
</evidence>
<dbReference type="InterPro" id="IPR029070">
    <property type="entry name" value="Chitinase_insertion_sf"/>
</dbReference>
<evidence type="ECO:0000256" key="7">
    <source>
        <dbReference type="ARBA" id="ARBA00023024"/>
    </source>
</evidence>
<evidence type="ECO:0000256" key="1">
    <source>
        <dbReference type="ARBA" id="ARBA00000822"/>
    </source>
</evidence>
<dbReference type="Gene3D" id="3.20.20.80">
    <property type="entry name" value="Glycosidases"/>
    <property type="match status" value="1"/>
</dbReference>
<keyword evidence="4" id="KW-0147">Chitin-binding</keyword>
<dbReference type="InterPro" id="IPR001223">
    <property type="entry name" value="Glyco_hydro18_cat"/>
</dbReference>
<evidence type="ECO:0000256" key="6">
    <source>
        <dbReference type="ARBA" id="ARBA00022801"/>
    </source>
</evidence>
<dbReference type="InterPro" id="IPR017853">
    <property type="entry name" value="GH"/>
</dbReference>
<dbReference type="SUPFAM" id="SSF54556">
    <property type="entry name" value="Chitinase insertion domain"/>
    <property type="match status" value="1"/>
</dbReference>
<dbReference type="PANTHER" id="PTHR11177">
    <property type="entry name" value="CHITINASE"/>
    <property type="match status" value="1"/>
</dbReference>
<dbReference type="GO" id="GO:0000272">
    <property type="term" value="P:polysaccharide catabolic process"/>
    <property type="evidence" value="ECO:0007669"/>
    <property type="project" value="UniProtKB-KW"/>
</dbReference>
<evidence type="ECO:0000256" key="9">
    <source>
        <dbReference type="ARBA" id="ARBA00023277"/>
    </source>
</evidence>
<dbReference type="Pfam" id="PF01607">
    <property type="entry name" value="CBM_14"/>
    <property type="match status" value="1"/>
</dbReference>
<evidence type="ECO:0000256" key="10">
    <source>
        <dbReference type="ARBA" id="ARBA00023295"/>
    </source>
</evidence>
<dbReference type="Gene3D" id="3.10.50.10">
    <property type="match status" value="1"/>
</dbReference>
<keyword evidence="6 12" id="KW-0378">Hydrolase</keyword>
<keyword evidence="11" id="KW-0624">Polysaccharide degradation</keyword>
<keyword evidence="5 14" id="KW-0732">Signal</keyword>
<dbReference type="SMART" id="SM00636">
    <property type="entry name" value="Glyco_18"/>
    <property type="match status" value="1"/>
</dbReference>
<keyword evidence="10 12" id="KW-0326">Glycosidase</keyword>
<dbReference type="AlphaFoldDB" id="H8YI20"/>
<keyword evidence="7" id="KW-0146">Chitin degradation</keyword>
<evidence type="ECO:0000256" key="11">
    <source>
        <dbReference type="ARBA" id="ARBA00023326"/>
    </source>
</evidence>
<dbReference type="CDD" id="cd02872">
    <property type="entry name" value="GH18_chitolectin_chitotriosidase"/>
    <property type="match status" value="1"/>
</dbReference>
<organism evidence="17">
    <name type="scientific">Pandalus japonicus</name>
    <name type="common">Morotoge shrimp</name>
    <name type="synonym">Pandalopsis dispar var. japonica</name>
    <dbReference type="NCBI Taxonomy" id="666362"/>
    <lineage>
        <taxon>Eukaryota</taxon>
        <taxon>Metazoa</taxon>
        <taxon>Ecdysozoa</taxon>
        <taxon>Arthropoda</taxon>
        <taxon>Crustacea</taxon>
        <taxon>Multicrustacea</taxon>
        <taxon>Malacostraca</taxon>
        <taxon>Eumalacostraca</taxon>
        <taxon>Eucarida</taxon>
        <taxon>Decapoda</taxon>
        <taxon>Pleocyemata</taxon>
        <taxon>Caridea</taxon>
        <taxon>Pandaloidea</taxon>
        <taxon>Pandalidae</taxon>
        <taxon>Pandalus</taxon>
    </lineage>
</organism>
<dbReference type="SMART" id="SM00494">
    <property type="entry name" value="ChtBD2"/>
    <property type="match status" value="1"/>
</dbReference>
<feature type="domain" description="GH18" evidence="16">
    <location>
        <begin position="20"/>
        <end position="392"/>
    </location>
</feature>
<dbReference type="PROSITE" id="PS01095">
    <property type="entry name" value="GH18_1"/>
    <property type="match status" value="1"/>
</dbReference>
<keyword evidence="9" id="KW-0119">Carbohydrate metabolism</keyword>
<accession>H8YI20</accession>
<feature type="signal peptide" evidence="14">
    <location>
        <begin position="1"/>
        <end position="19"/>
    </location>
</feature>
<dbReference type="GO" id="GO:0006032">
    <property type="term" value="P:chitin catabolic process"/>
    <property type="evidence" value="ECO:0007669"/>
    <property type="project" value="UniProtKB-KW"/>
</dbReference>
<dbReference type="EC" id="3.2.1.14" evidence="3"/>
<feature type="compositionally biased region" description="Low complexity" evidence="13">
    <location>
        <begin position="406"/>
        <end position="415"/>
    </location>
</feature>
<dbReference type="InterPro" id="IPR011583">
    <property type="entry name" value="Chitinase_II/V-like_cat"/>
</dbReference>
<evidence type="ECO:0000259" key="16">
    <source>
        <dbReference type="PROSITE" id="PS51910"/>
    </source>
</evidence>
<dbReference type="InterPro" id="IPR050314">
    <property type="entry name" value="Glycosyl_Hydrlase_18"/>
</dbReference>
<dbReference type="GO" id="GO:0008843">
    <property type="term" value="F:endochitinase activity"/>
    <property type="evidence" value="ECO:0007669"/>
    <property type="project" value="UniProtKB-EC"/>
</dbReference>
<evidence type="ECO:0000313" key="17">
    <source>
        <dbReference type="EMBL" id="AFC60661.1"/>
    </source>
</evidence>
<feature type="chain" id="PRO_5003617442" description="chitinase" evidence="14">
    <location>
        <begin position="20"/>
        <end position="484"/>
    </location>
</feature>
<evidence type="ECO:0000256" key="2">
    <source>
        <dbReference type="ARBA" id="ARBA00009121"/>
    </source>
</evidence>
<dbReference type="FunFam" id="3.10.50.10:FF:000004">
    <property type="entry name" value="Chitinase 5"/>
    <property type="match status" value="1"/>
</dbReference>
<dbReference type="EMBL" id="JF694839">
    <property type="protein sequence ID" value="AFC60661.1"/>
    <property type="molecule type" value="mRNA"/>
</dbReference>
<evidence type="ECO:0000256" key="14">
    <source>
        <dbReference type="SAM" id="SignalP"/>
    </source>
</evidence>
<dbReference type="PROSITE" id="PS50940">
    <property type="entry name" value="CHIT_BIND_II"/>
    <property type="match status" value="1"/>
</dbReference>
<gene>
    <name evidence="17" type="primary">Chit4</name>
</gene>
<feature type="region of interest" description="Disordered" evidence="13">
    <location>
        <begin position="396"/>
        <end position="423"/>
    </location>
</feature>
<dbReference type="GO" id="GO:0008061">
    <property type="term" value="F:chitin binding"/>
    <property type="evidence" value="ECO:0007669"/>
    <property type="project" value="UniProtKB-KW"/>
</dbReference>
<evidence type="ECO:0000256" key="5">
    <source>
        <dbReference type="ARBA" id="ARBA00022729"/>
    </source>
</evidence>
<name>H8YI20_PANJP</name>
<evidence type="ECO:0000256" key="4">
    <source>
        <dbReference type="ARBA" id="ARBA00022669"/>
    </source>
</evidence>
<dbReference type="GO" id="GO:0005576">
    <property type="term" value="C:extracellular region"/>
    <property type="evidence" value="ECO:0007669"/>
    <property type="project" value="InterPro"/>
</dbReference>
<dbReference type="InterPro" id="IPR001579">
    <property type="entry name" value="Glyco_hydro_18_chit_AS"/>
</dbReference>
<evidence type="ECO:0000256" key="3">
    <source>
        <dbReference type="ARBA" id="ARBA00012729"/>
    </source>
</evidence>
<dbReference type="SUPFAM" id="SSF51445">
    <property type="entry name" value="(Trans)glycosidases"/>
    <property type="match status" value="1"/>
</dbReference>
<evidence type="ECO:0000256" key="8">
    <source>
        <dbReference type="ARBA" id="ARBA00023157"/>
    </source>
</evidence>
<comment type="catalytic activity">
    <reaction evidence="1">
        <text>Random endo-hydrolysis of N-acetyl-beta-D-glucosaminide (1-&gt;4)-beta-linkages in chitin and chitodextrins.</text>
        <dbReference type="EC" id="3.2.1.14"/>
    </reaction>
</comment>
<sequence length="484" mass="53880">MKLLLALSLLGVYLSLAEGYTMVCYFSSWATYRPGDGKYTVEDVDPSLCTHLIYAFAGLGYDNNIRVLDPYNDLCENYGKCGYDRFTKLKEQNPNLKTILGVGGWNEGSTSYSKMAANPALRKTFIDSSIELLKAHDFDGLDMDWEYPTQRGGNPEDYTNFISLLEELNVALHAEGKILTAAVSAGKLTIDPAYNIPAMSAALDMINLMTYDMHGSWEDFTHHHSCLYGHPDDTGEALYLNQDFAVNYWIEKGGDKERMVLGIPLYGRTYKLNDPTVNGFYAPASNPGAAGPYTREPGFLGYNEICADQMTQDWTIVHDPVMHEPYAYYIPNNNIWVSYEDQDSVAIKAQYALDKGLAGCMVWSVETDDFHGKCHGMKNPLMTNIVEVLSGGIYTKPSTEPPPPTTTWDPSRSTPEPTTHCTVPGPNPDKKDCTHYYVCAENPAGWIEYEYDCPANTLFSPMALICDWKDSVCAVEGQCANDCP</sequence>
<evidence type="ECO:0000256" key="12">
    <source>
        <dbReference type="RuleBase" id="RU000489"/>
    </source>
</evidence>
<comment type="similarity">
    <text evidence="2">Belongs to the glycosyl hydrolase 18 family. Chitinase class II subfamily.</text>
</comment>
<dbReference type="InterPro" id="IPR036508">
    <property type="entry name" value="Chitin-bd_dom_sf"/>
</dbReference>
<dbReference type="InterPro" id="IPR002557">
    <property type="entry name" value="Chitin-bd_dom"/>
</dbReference>